<comment type="caution">
    <text evidence="1">The sequence shown here is derived from an EMBL/GenBank/DDBJ whole genome shotgun (WGS) entry which is preliminary data.</text>
</comment>
<reference evidence="1 2" key="1">
    <citation type="journal article" date="2018" name="Nat. Biotechnol.">
        <title>A standardized bacterial taxonomy based on genome phylogeny substantially revises the tree of life.</title>
        <authorList>
            <person name="Parks D.H."/>
            <person name="Chuvochina M."/>
            <person name="Waite D.W."/>
            <person name="Rinke C."/>
            <person name="Skarshewski A."/>
            <person name="Chaumeil P.A."/>
            <person name="Hugenholtz P."/>
        </authorList>
    </citation>
    <scope>NUCLEOTIDE SEQUENCE [LARGE SCALE GENOMIC DNA]</scope>
    <source>
        <strain evidence="1">UBA8739</strain>
    </source>
</reference>
<evidence type="ECO:0000313" key="1">
    <source>
        <dbReference type="EMBL" id="HAE47584.1"/>
    </source>
</evidence>
<sequence>MTSHPDGADQAPRVTAADVDAAIVSEHFFTLGDAVSGAAPDRRVTYPASLDRVTVCVLTLHNGWVVTGKSACVSPALFDSDLGRRLARKAAVDKIWPLLGYELACRQSGGNVAWNS</sequence>
<dbReference type="AlphaFoldDB" id="A0A3B9II91"/>
<dbReference type="Proteomes" id="UP000257706">
    <property type="component" value="Unassembled WGS sequence"/>
</dbReference>
<dbReference type="EMBL" id="DMAI01000142">
    <property type="protein sequence ID" value="HAE47584.1"/>
    <property type="molecule type" value="Genomic_DNA"/>
</dbReference>
<evidence type="ECO:0008006" key="3">
    <source>
        <dbReference type="Google" id="ProtNLM"/>
    </source>
</evidence>
<dbReference type="Pfam" id="PF13876">
    <property type="entry name" value="Phage_gp49_66"/>
    <property type="match status" value="1"/>
</dbReference>
<protein>
    <recommendedName>
        <fullName evidence="3">Phage family protein</fullName>
    </recommendedName>
</protein>
<name>A0A3B9II91_9PROT</name>
<accession>A0A3B9II91</accession>
<proteinExistence type="predicted"/>
<evidence type="ECO:0000313" key="2">
    <source>
        <dbReference type="Proteomes" id="UP000257706"/>
    </source>
</evidence>
<organism evidence="1 2">
    <name type="scientific">Tistrella mobilis</name>
    <dbReference type="NCBI Taxonomy" id="171437"/>
    <lineage>
        <taxon>Bacteria</taxon>
        <taxon>Pseudomonadati</taxon>
        <taxon>Pseudomonadota</taxon>
        <taxon>Alphaproteobacteria</taxon>
        <taxon>Geminicoccales</taxon>
        <taxon>Geminicoccaceae</taxon>
        <taxon>Tistrella</taxon>
    </lineage>
</organism>
<dbReference type="InterPro" id="IPR025915">
    <property type="entry name" value="Phage_gp49_66"/>
</dbReference>
<gene>
    <name evidence="1" type="ORF">DCK97_09215</name>
</gene>